<reference evidence="2" key="1">
    <citation type="submission" date="2022-10" db="EMBL/GenBank/DDBJ databases">
        <title>Rhodococcus sp.75.</title>
        <authorList>
            <person name="Sun M."/>
        </authorList>
    </citation>
    <scope>NUCLEOTIDE SEQUENCE</scope>
    <source>
        <strain evidence="2">75</strain>
    </source>
</reference>
<keyword evidence="1" id="KW-0812">Transmembrane</keyword>
<dbReference type="Pfam" id="PF14155">
    <property type="entry name" value="DUF4307"/>
    <property type="match status" value="1"/>
</dbReference>
<dbReference type="RefSeq" id="WP_265383277.1">
    <property type="nucleotide sequence ID" value="NZ_CP110615.1"/>
</dbReference>
<name>A0ABY6P0M6_9NOCA</name>
<keyword evidence="1" id="KW-1133">Transmembrane helix</keyword>
<evidence type="ECO:0000313" key="3">
    <source>
        <dbReference type="Proteomes" id="UP001164965"/>
    </source>
</evidence>
<evidence type="ECO:0000313" key="2">
    <source>
        <dbReference type="EMBL" id="UZJ25171.1"/>
    </source>
</evidence>
<organism evidence="2 3">
    <name type="scientific">Rhodococcus antarcticus</name>
    <dbReference type="NCBI Taxonomy" id="2987751"/>
    <lineage>
        <taxon>Bacteria</taxon>
        <taxon>Bacillati</taxon>
        <taxon>Actinomycetota</taxon>
        <taxon>Actinomycetes</taxon>
        <taxon>Mycobacteriales</taxon>
        <taxon>Nocardiaceae</taxon>
        <taxon>Rhodococcus</taxon>
    </lineage>
</organism>
<gene>
    <name evidence="2" type="ORF">RHODO2019_01270</name>
</gene>
<dbReference type="Proteomes" id="UP001164965">
    <property type="component" value="Chromosome"/>
</dbReference>
<protein>
    <submittedName>
        <fullName evidence="2">DUF4307 domain-containing protein</fullName>
    </submittedName>
</protein>
<accession>A0ABY6P0M6</accession>
<dbReference type="InterPro" id="IPR025443">
    <property type="entry name" value="DUF4307"/>
</dbReference>
<evidence type="ECO:0000256" key="1">
    <source>
        <dbReference type="SAM" id="Phobius"/>
    </source>
</evidence>
<keyword evidence="1" id="KW-0472">Membrane</keyword>
<sequence>MSTTSASTRYPVHPRSGHQLVVRVLAVGVAAGLALLVYTRFGGTDKASGKETGFDLVDDSTLSLRFDVTRSDPSIPVVCIVRSRSIDGSETGRRQVYVPPGTETLTSMEVLVRSSLPPVAGNVYGCGTTVPGYLVPAP</sequence>
<dbReference type="EMBL" id="CP110615">
    <property type="protein sequence ID" value="UZJ25171.1"/>
    <property type="molecule type" value="Genomic_DNA"/>
</dbReference>
<keyword evidence="3" id="KW-1185">Reference proteome</keyword>
<feature type="transmembrane region" description="Helical" evidence="1">
    <location>
        <begin position="20"/>
        <end position="38"/>
    </location>
</feature>
<proteinExistence type="predicted"/>